<sequence>MATETPPTVARQTAPRSGQTGNPVLPEPPNDKEKYSYVRRHLWVLTTASVISMSCLVYSQFRLLHSSPWLIVLLPCLGFTVLYYVTSMRVNAFTADFDLKAHRRLVQDWRPKAYPTVAVFLPVCGEPVDVLENTWTHVRRLADRYPGKATPYVLDDSATPELAVMAERFGFVYGSRPNRGWFKKAGNLHYGLGISDEEYILILDADFAPRADLLEELLPYMEQDPELGIVQSPQYFRVLDRQTWIERGAGSVQELFYRAVQMSRQRHGGAICVGSCAVYRRTALEANGGTTLIEHSEDVHTGFDLRRLGWALRYVPIPLATGNCPDNVSAFYHQQYRWCAGSMSLLGSKKFWDTKLRLTTRLCYVSGFFYYLHTALFTFVAPLIPIVLLVAMPDKLKAVNTVLVLPSVIYTVLIFPWWHRCRYRLEAWAVRMLYGWAHLFAIWDIVRGRRQSWRPTGSAAAGRSTNRRFWIGVWGWNGGTALLWVCGAIWRTVTLYPPDFFMVLASGLFYAVIVGRVLVQPRAATKARVPLIAPRKLMEPAESLGGA</sequence>
<evidence type="ECO:0000313" key="10">
    <source>
        <dbReference type="EMBL" id="OXY91624.1"/>
    </source>
</evidence>
<evidence type="ECO:0000256" key="6">
    <source>
        <dbReference type="ARBA" id="ARBA00023136"/>
    </source>
</evidence>
<dbReference type="PANTHER" id="PTHR43867">
    <property type="entry name" value="CELLULOSE SYNTHASE CATALYTIC SUBUNIT A [UDP-FORMING]"/>
    <property type="match status" value="1"/>
</dbReference>
<protein>
    <submittedName>
        <fullName evidence="10">Glycosyl transferase family 2</fullName>
    </submittedName>
</protein>
<evidence type="ECO:0000256" key="8">
    <source>
        <dbReference type="SAM" id="Phobius"/>
    </source>
</evidence>
<dbReference type="PANTHER" id="PTHR43867:SF2">
    <property type="entry name" value="CELLULOSE SYNTHASE CATALYTIC SUBUNIT A [UDP-FORMING]"/>
    <property type="match status" value="1"/>
</dbReference>
<keyword evidence="11" id="KW-1185">Reference proteome</keyword>
<feature type="transmembrane region" description="Helical" evidence="8">
    <location>
        <begin position="42"/>
        <end position="61"/>
    </location>
</feature>
<keyword evidence="3 10" id="KW-0808">Transferase</keyword>
<feature type="domain" description="Glycosyltransferase 2-like" evidence="9">
    <location>
        <begin position="199"/>
        <end position="391"/>
    </location>
</feature>
<evidence type="ECO:0000256" key="3">
    <source>
        <dbReference type="ARBA" id="ARBA00022679"/>
    </source>
</evidence>
<evidence type="ECO:0000256" key="1">
    <source>
        <dbReference type="ARBA" id="ARBA00004141"/>
    </source>
</evidence>
<dbReference type="Gene3D" id="3.90.550.10">
    <property type="entry name" value="Spore Coat Polysaccharide Biosynthesis Protein SpsA, Chain A"/>
    <property type="match status" value="1"/>
</dbReference>
<name>A0A233S7P9_STRDA</name>
<dbReference type="CDD" id="cd06421">
    <property type="entry name" value="CESA_CelA_like"/>
    <property type="match status" value="1"/>
</dbReference>
<keyword evidence="2" id="KW-0328">Glycosyltransferase</keyword>
<dbReference type="GO" id="GO:0016020">
    <property type="term" value="C:membrane"/>
    <property type="evidence" value="ECO:0007669"/>
    <property type="project" value="UniProtKB-SubCell"/>
</dbReference>
<accession>A0A233S7P9</accession>
<dbReference type="GO" id="GO:0016757">
    <property type="term" value="F:glycosyltransferase activity"/>
    <property type="evidence" value="ECO:0007669"/>
    <property type="project" value="UniProtKB-KW"/>
</dbReference>
<feature type="compositionally biased region" description="Polar residues" evidence="7">
    <location>
        <begin position="10"/>
        <end position="22"/>
    </location>
</feature>
<dbReference type="SUPFAM" id="SSF53448">
    <property type="entry name" value="Nucleotide-diphospho-sugar transferases"/>
    <property type="match status" value="1"/>
</dbReference>
<dbReference type="Proteomes" id="UP000215483">
    <property type="component" value="Unassembled WGS sequence"/>
</dbReference>
<gene>
    <name evidence="10" type="ORF">BEK98_29335</name>
</gene>
<organism evidence="10 11">
    <name type="scientific">Streptomyces diastatochromogenes</name>
    <dbReference type="NCBI Taxonomy" id="42236"/>
    <lineage>
        <taxon>Bacteria</taxon>
        <taxon>Bacillati</taxon>
        <taxon>Actinomycetota</taxon>
        <taxon>Actinomycetes</taxon>
        <taxon>Kitasatosporales</taxon>
        <taxon>Streptomycetaceae</taxon>
        <taxon>Streptomyces</taxon>
    </lineage>
</organism>
<keyword evidence="5 8" id="KW-1133">Transmembrane helix</keyword>
<feature type="transmembrane region" description="Helical" evidence="8">
    <location>
        <begin position="368"/>
        <end position="392"/>
    </location>
</feature>
<reference evidence="10 11" key="1">
    <citation type="submission" date="2016-07" db="EMBL/GenBank/DDBJ databases">
        <title>Draft genome of Streptomyces diastatochromogenes.</title>
        <authorList>
            <person name="Podduturi R."/>
            <person name="Lukassen M.B."/>
            <person name="Clausen N."/>
            <person name="Nielsen J.L."/>
            <person name="Jorgensen N.O."/>
        </authorList>
    </citation>
    <scope>NUCLEOTIDE SEQUENCE [LARGE SCALE GENOMIC DNA]</scope>
    <source>
        <strain evidence="10 11">DSM 40608</strain>
    </source>
</reference>
<feature type="transmembrane region" description="Helical" evidence="8">
    <location>
        <begin position="473"/>
        <end position="494"/>
    </location>
</feature>
<evidence type="ECO:0000256" key="5">
    <source>
        <dbReference type="ARBA" id="ARBA00022989"/>
    </source>
</evidence>
<dbReference type="InterPro" id="IPR001173">
    <property type="entry name" value="Glyco_trans_2-like"/>
</dbReference>
<feature type="transmembrane region" description="Helical" evidence="8">
    <location>
        <begin position="500"/>
        <end position="519"/>
    </location>
</feature>
<evidence type="ECO:0000256" key="7">
    <source>
        <dbReference type="SAM" id="MobiDB-lite"/>
    </source>
</evidence>
<dbReference type="AlphaFoldDB" id="A0A233S7P9"/>
<evidence type="ECO:0000259" key="9">
    <source>
        <dbReference type="Pfam" id="PF13632"/>
    </source>
</evidence>
<comment type="caution">
    <text evidence="10">The sequence shown here is derived from an EMBL/GenBank/DDBJ whole genome shotgun (WGS) entry which is preliminary data.</text>
</comment>
<evidence type="ECO:0000256" key="4">
    <source>
        <dbReference type="ARBA" id="ARBA00022692"/>
    </source>
</evidence>
<feature type="transmembrane region" description="Helical" evidence="8">
    <location>
        <begin position="67"/>
        <end position="85"/>
    </location>
</feature>
<dbReference type="InterPro" id="IPR029044">
    <property type="entry name" value="Nucleotide-diphossugar_trans"/>
</dbReference>
<comment type="subcellular location">
    <subcellularLocation>
        <location evidence="1">Membrane</location>
        <topology evidence="1">Multi-pass membrane protein</topology>
    </subcellularLocation>
</comment>
<feature type="transmembrane region" description="Helical" evidence="8">
    <location>
        <begin position="398"/>
        <end position="418"/>
    </location>
</feature>
<keyword evidence="6 8" id="KW-0472">Membrane</keyword>
<dbReference type="Pfam" id="PF13632">
    <property type="entry name" value="Glyco_trans_2_3"/>
    <property type="match status" value="1"/>
</dbReference>
<evidence type="ECO:0000256" key="2">
    <source>
        <dbReference type="ARBA" id="ARBA00022676"/>
    </source>
</evidence>
<dbReference type="EMBL" id="MCGQ01000028">
    <property type="protein sequence ID" value="OXY91624.1"/>
    <property type="molecule type" value="Genomic_DNA"/>
</dbReference>
<keyword evidence="4 8" id="KW-0812">Transmembrane</keyword>
<evidence type="ECO:0000313" key="11">
    <source>
        <dbReference type="Proteomes" id="UP000215483"/>
    </source>
</evidence>
<feature type="region of interest" description="Disordered" evidence="7">
    <location>
        <begin position="1"/>
        <end position="31"/>
    </location>
</feature>
<dbReference type="InterPro" id="IPR050321">
    <property type="entry name" value="Glycosyltr_2/OpgH_subfam"/>
</dbReference>
<proteinExistence type="predicted"/>